<protein>
    <recommendedName>
        <fullName evidence="3">Rhodopsin domain-containing protein</fullName>
    </recommendedName>
</protein>
<comment type="caution">
    <text evidence="4">The sequence shown here is derived from an EMBL/GenBank/DDBJ whole genome shotgun (WGS) entry which is preliminary data.</text>
</comment>
<evidence type="ECO:0000259" key="3">
    <source>
        <dbReference type="Pfam" id="PF20684"/>
    </source>
</evidence>
<feature type="domain" description="Rhodopsin" evidence="3">
    <location>
        <begin position="10"/>
        <end position="111"/>
    </location>
</feature>
<dbReference type="PANTHER" id="PTHR38794:SF1">
    <property type="entry name" value="INTEGRAL MEMBRANE PROTEIN"/>
    <property type="match status" value="1"/>
</dbReference>
<evidence type="ECO:0000313" key="5">
    <source>
        <dbReference type="Proteomes" id="UP001590950"/>
    </source>
</evidence>
<feature type="region of interest" description="Disordered" evidence="1">
    <location>
        <begin position="130"/>
        <end position="167"/>
    </location>
</feature>
<keyword evidence="2" id="KW-0812">Transmembrane</keyword>
<dbReference type="InterPro" id="IPR049326">
    <property type="entry name" value="Rhodopsin_dom_fungi"/>
</dbReference>
<reference evidence="4 5" key="1">
    <citation type="submission" date="2024-09" db="EMBL/GenBank/DDBJ databases">
        <title>Rethinking Asexuality: The Enigmatic Case of Functional Sexual Genes in Lepraria (Stereocaulaceae).</title>
        <authorList>
            <person name="Doellman M."/>
            <person name="Sun Y."/>
            <person name="Barcenas-Pena A."/>
            <person name="Lumbsch H.T."/>
            <person name="Grewe F."/>
        </authorList>
    </citation>
    <scope>NUCLEOTIDE SEQUENCE [LARGE SCALE GENOMIC DNA]</scope>
    <source>
        <strain evidence="4 5">Mercado 3170</strain>
    </source>
</reference>
<accession>A0ABR4AP09</accession>
<evidence type="ECO:0000256" key="2">
    <source>
        <dbReference type="SAM" id="Phobius"/>
    </source>
</evidence>
<organism evidence="4 5">
    <name type="scientific">Stereocaulon virgatum</name>
    <dbReference type="NCBI Taxonomy" id="373712"/>
    <lineage>
        <taxon>Eukaryota</taxon>
        <taxon>Fungi</taxon>
        <taxon>Dikarya</taxon>
        <taxon>Ascomycota</taxon>
        <taxon>Pezizomycotina</taxon>
        <taxon>Lecanoromycetes</taxon>
        <taxon>OSLEUM clade</taxon>
        <taxon>Lecanoromycetidae</taxon>
        <taxon>Lecanorales</taxon>
        <taxon>Lecanorineae</taxon>
        <taxon>Stereocaulaceae</taxon>
        <taxon>Stereocaulon</taxon>
    </lineage>
</organism>
<feature type="transmembrane region" description="Helical" evidence="2">
    <location>
        <begin position="48"/>
        <end position="68"/>
    </location>
</feature>
<name>A0ABR4AP09_9LECA</name>
<feature type="transmembrane region" description="Helical" evidence="2">
    <location>
        <begin position="15"/>
        <end position="36"/>
    </location>
</feature>
<proteinExistence type="predicted"/>
<dbReference type="Pfam" id="PF20684">
    <property type="entry name" value="Fung_rhodopsin"/>
    <property type="match status" value="1"/>
</dbReference>
<keyword evidence="5" id="KW-1185">Reference proteome</keyword>
<dbReference type="PANTHER" id="PTHR38794">
    <property type="entry name" value="INTEGRAL MEMBRANE PROTEIN"/>
    <property type="match status" value="1"/>
</dbReference>
<evidence type="ECO:0000313" key="4">
    <source>
        <dbReference type="EMBL" id="KAL2046980.1"/>
    </source>
</evidence>
<sequence length="216" mass="23607">MMKDSLLTSQQTSFWTSYGVVNMFTEVALIGLPVFAIWKVRITKSKKLVVMSCFALRVTIIGAVIAQLDLLNKLRGSKDITFDSWSYAISTQIVQNLSVITVCIPYVRNVLVGLESGLLQTGAFHLHKISGTTTDNSTSHTNATSKGTENHGPVGRHEDTESLGALGRDASNVGPFHSNNIATIGANPPTEEWDAESQSSRAKIIKQITEWTVDRQ</sequence>
<keyword evidence="2" id="KW-0472">Membrane</keyword>
<evidence type="ECO:0000256" key="1">
    <source>
        <dbReference type="SAM" id="MobiDB-lite"/>
    </source>
</evidence>
<dbReference type="EMBL" id="JBEFKJ010000003">
    <property type="protein sequence ID" value="KAL2046980.1"/>
    <property type="molecule type" value="Genomic_DNA"/>
</dbReference>
<feature type="compositionally biased region" description="Polar residues" evidence="1">
    <location>
        <begin position="130"/>
        <end position="147"/>
    </location>
</feature>
<dbReference type="Proteomes" id="UP001590950">
    <property type="component" value="Unassembled WGS sequence"/>
</dbReference>
<keyword evidence="2" id="KW-1133">Transmembrane helix</keyword>
<gene>
    <name evidence="4" type="ORF">N7G274_000998</name>
</gene>